<proteinExistence type="predicted"/>
<dbReference type="InterPro" id="IPR001387">
    <property type="entry name" value="Cro/C1-type_HTH"/>
</dbReference>
<evidence type="ECO:0000259" key="2">
    <source>
        <dbReference type="PROSITE" id="PS50943"/>
    </source>
</evidence>
<dbReference type="GO" id="GO:0003677">
    <property type="term" value="F:DNA binding"/>
    <property type="evidence" value="ECO:0007669"/>
    <property type="project" value="UniProtKB-KW"/>
</dbReference>
<dbReference type="KEGG" id="bmj:BMULJ_06301"/>
<protein>
    <submittedName>
        <fullName evidence="3">DNA-binding protein</fullName>
    </submittedName>
</protein>
<dbReference type="HOGENOM" id="CLU_1438586_0_0_4"/>
<accession>A0A0H3L059</accession>
<gene>
    <name evidence="3" type="ordered locus">BMULJ_06301</name>
</gene>
<dbReference type="Pfam" id="PF13560">
    <property type="entry name" value="HTH_31"/>
    <property type="match status" value="1"/>
</dbReference>
<dbReference type="CDD" id="cd00093">
    <property type="entry name" value="HTH_XRE"/>
    <property type="match status" value="1"/>
</dbReference>
<dbReference type="InterPro" id="IPR010982">
    <property type="entry name" value="Lambda_DNA-bd_dom_sf"/>
</dbReference>
<feature type="compositionally biased region" description="Polar residues" evidence="1">
    <location>
        <begin position="92"/>
        <end position="101"/>
    </location>
</feature>
<dbReference type="EMBL" id="AP009388">
    <property type="protein sequence ID" value="BAG48088.1"/>
    <property type="molecule type" value="Genomic_DNA"/>
</dbReference>
<keyword evidence="4" id="KW-1185">Reference proteome</keyword>
<reference evidence="3 4" key="1">
    <citation type="submission" date="2007-04" db="EMBL/GenBank/DDBJ databases">
        <title>Complete genome sequence of Burkholderia multivorans ATCC 17616.</title>
        <authorList>
            <person name="Ohtsubo Y."/>
            <person name="Yamashita A."/>
            <person name="Kurokawa K."/>
            <person name="Takami H."/>
            <person name="Yuhara S."/>
            <person name="Nishiyama E."/>
            <person name="Endo R."/>
            <person name="Miyazaki R."/>
            <person name="Ono A."/>
            <person name="Yano K."/>
            <person name="Ito M."/>
            <person name="Sota M."/>
            <person name="Yuji N."/>
            <person name="Hattori M."/>
            <person name="Tsuda M."/>
        </authorList>
    </citation>
    <scope>NUCLEOTIDE SEQUENCE [LARGE SCALE GENOMIC DNA]</scope>
    <source>
        <strain evidence="4">ATCC 17616 / 249</strain>
        <plasmid evidence="4">Plasmid pTGL1</plasmid>
    </source>
</reference>
<name>A0A0H3L059_BURM1</name>
<dbReference type="eggNOG" id="COG1396">
    <property type="taxonomic scope" value="Bacteria"/>
</dbReference>
<dbReference type="Gene3D" id="1.10.260.40">
    <property type="entry name" value="lambda repressor-like DNA-binding domains"/>
    <property type="match status" value="1"/>
</dbReference>
<dbReference type="KEGG" id="bmu:Bmul_6264"/>
<evidence type="ECO:0000313" key="3">
    <source>
        <dbReference type="EMBL" id="BAG48088.1"/>
    </source>
</evidence>
<dbReference type="SMART" id="SM00530">
    <property type="entry name" value="HTH_XRE"/>
    <property type="match status" value="1"/>
</dbReference>
<feature type="region of interest" description="Disordered" evidence="1">
    <location>
        <begin position="77"/>
        <end position="121"/>
    </location>
</feature>
<keyword evidence="3" id="KW-0614">Plasmid</keyword>
<evidence type="ECO:0000256" key="1">
    <source>
        <dbReference type="SAM" id="MobiDB-lite"/>
    </source>
</evidence>
<keyword evidence="3" id="KW-0238">DNA-binding</keyword>
<dbReference type="SUPFAM" id="SSF47413">
    <property type="entry name" value="lambda repressor-like DNA-binding domains"/>
    <property type="match status" value="1"/>
</dbReference>
<sequence>MPRSIPITSERYRRLRVQLATMRIRAGLTQTELAKRLHIDQSNLSKIERGERYVDFLTYVDWCRACGVSPATSMRKFLEQDDSPRRPADTSIPKSARSQPTKHGPRRDQQHSPHRVPPVKVVSSISQQEFLRFAKATLGMTWDQLAAAAEINARALKTYRMPDTSKDFRPLPMLARAAIEKLLDGHSA</sequence>
<feature type="domain" description="HTH cro/C1-type" evidence="2">
    <location>
        <begin position="19"/>
        <end position="73"/>
    </location>
</feature>
<dbReference type="RefSeq" id="WP_012211063.1">
    <property type="nucleotide sequence ID" value="NC_010070.1"/>
</dbReference>
<dbReference type="Proteomes" id="UP000008815">
    <property type="component" value="Plasmid pTGL1"/>
</dbReference>
<dbReference type="AlphaFoldDB" id="A0A0H3L059"/>
<geneLocation type="plasmid" evidence="3 4">
    <name>pTGL1</name>
</geneLocation>
<evidence type="ECO:0000313" key="4">
    <source>
        <dbReference type="Proteomes" id="UP000008815"/>
    </source>
</evidence>
<organism evidence="3 4">
    <name type="scientific">Burkholderia multivorans (strain ATCC 17616 / 249)</name>
    <dbReference type="NCBI Taxonomy" id="395019"/>
    <lineage>
        <taxon>Bacteria</taxon>
        <taxon>Pseudomonadati</taxon>
        <taxon>Pseudomonadota</taxon>
        <taxon>Betaproteobacteria</taxon>
        <taxon>Burkholderiales</taxon>
        <taxon>Burkholderiaceae</taxon>
        <taxon>Burkholderia</taxon>
        <taxon>Burkholderia cepacia complex</taxon>
    </lineage>
</organism>
<feature type="compositionally biased region" description="Basic and acidic residues" evidence="1">
    <location>
        <begin position="77"/>
        <end position="88"/>
    </location>
</feature>
<dbReference type="PROSITE" id="PS50943">
    <property type="entry name" value="HTH_CROC1"/>
    <property type="match status" value="1"/>
</dbReference>